<dbReference type="SUPFAM" id="SSF55729">
    <property type="entry name" value="Acyl-CoA N-acyltransferases (Nat)"/>
    <property type="match status" value="1"/>
</dbReference>
<dbReference type="Proteomes" id="UP001260773">
    <property type="component" value="Unassembled WGS sequence"/>
</dbReference>
<name>A0AAW8RS91_ENTAV</name>
<organism evidence="2 3">
    <name type="scientific">Enterococcus avium</name>
    <name type="common">Streptococcus avium</name>
    <dbReference type="NCBI Taxonomy" id="33945"/>
    <lineage>
        <taxon>Bacteria</taxon>
        <taxon>Bacillati</taxon>
        <taxon>Bacillota</taxon>
        <taxon>Bacilli</taxon>
        <taxon>Lactobacillales</taxon>
        <taxon>Enterococcaceae</taxon>
        <taxon>Enterococcus</taxon>
    </lineage>
</organism>
<dbReference type="AlphaFoldDB" id="A0AAW8RS91"/>
<evidence type="ECO:0000313" key="3">
    <source>
        <dbReference type="Proteomes" id="UP001260773"/>
    </source>
</evidence>
<sequence>MMKIEMAELFSKEHTSAVKLRKQVLGGKIDWDNEKNLHVFVAIENDEVVGTAAIQLYPFGIARVRQVAVAPEYQGQHIGDQLMNSLEEFSQEHGHLRIILTGRKTAQLFYMKRDYQRMLFSFKKHEIEFLWMMKTLPTVEVPVFFEN</sequence>
<dbReference type="PROSITE" id="PS51186">
    <property type="entry name" value="GNAT"/>
    <property type="match status" value="1"/>
</dbReference>
<evidence type="ECO:0000313" key="2">
    <source>
        <dbReference type="EMBL" id="MDT2401186.1"/>
    </source>
</evidence>
<dbReference type="InterPro" id="IPR016181">
    <property type="entry name" value="Acyl_CoA_acyltransferase"/>
</dbReference>
<dbReference type="RefSeq" id="WP_227150611.1">
    <property type="nucleotide sequence ID" value="NZ_JAJCJG010000022.1"/>
</dbReference>
<dbReference type="InterPro" id="IPR000182">
    <property type="entry name" value="GNAT_dom"/>
</dbReference>
<gene>
    <name evidence="2" type="ORF">P7D43_02275</name>
</gene>
<dbReference type="GO" id="GO:0016747">
    <property type="term" value="F:acyltransferase activity, transferring groups other than amino-acyl groups"/>
    <property type="evidence" value="ECO:0007669"/>
    <property type="project" value="InterPro"/>
</dbReference>
<proteinExistence type="predicted"/>
<dbReference type="Gene3D" id="3.40.630.30">
    <property type="match status" value="1"/>
</dbReference>
<protein>
    <submittedName>
        <fullName evidence="2">GNAT family N-acetyltransferase</fullName>
    </submittedName>
</protein>
<dbReference type="EMBL" id="JARPWH010000004">
    <property type="protein sequence ID" value="MDT2401186.1"/>
    <property type="molecule type" value="Genomic_DNA"/>
</dbReference>
<comment type="caution">
    <text evidence="2">The sequence shown here is derived from an EMBL/GenBank/DDBJ whole genome shotgun (WGS) entry which is preliminary data.</text>
</comment>
<dbReference type="Pfam" id="PF00583">
    <property type="entry name" value="Acetyltransf_1"/>
    <property type="match status" value="1"/>
</dbReference>
<evidence type="ECO:0000259" key="1">
    <source>
        <dbReference type="PROSITE" id="PS51186"/>
    </source>
</evidence>
<accession>A0AAW8RS91</accession>
<feature type="domain" description="N-acetyltransferase" evidence="1">
    <location>
        <begin position="1"/>
        <end position="137"/>
    </location>
</feature>
<dbReference type="CDD" id="cd04301">
    <property type="entry name" value="NAT_SF"/>
    <property type="match status" value="1"/>
</dbReference>
<reference evidence="2" key="1">
    <citation type="submission" date="2023-03" db="EMBL/GenBank/DDBJ databases">
        <authorList>
            <person name="Shen W."/>
            <person name="Cai J."/>
        </authorList>
    </citation>
    <scope>NUCLEOTIDE SEQUENCE</scope>
    <source>
        <strain evidence="2">P33-2</strain>
    </source>
</reference>